<dbReference type="KEGG" id="atl:Athai_67310"/>
<gene>
    <name evidence="1" type="ORF">Athai_67310</name>
</gene>
<accession>A0A7R7I0F4</accession>
<dbReference type="EMBL" id="AP023355">
    <property type="protein sequence ID" value="BCJ39228.1"/>
    <property type="molecule type" value="Genomic_DNA"/>
</dbReference>
<dbReference type="AlphaFoldDB" id="A0A7R7I0F4"/>
<sequence>MNTTMPMIKITATPNNADIVGTSHGLRHRIGVEDCVEWEGSMGYNIAIWRKAQRSMSEHTPPYSACTDPICEVDGVGAVREAVSGQLEDPVSTGAWMTSTNTAAVLDTDDASPQAAGRPSLRWQFGDVGGQWNADAATPLTVISGGSMSGERSGSGSSGGFSPGWCATGLGEYRPCRYTYQRYPYESLPPLDSAEFTGTFRWLGGLGEPVAEQVTVLDRVSASLAAEGLTLPLDFVAFQTDSKLDGALDEVSVTGCWTDISQPLPSPVEAGAFLVRFLRDQQDCVIWYLYLRPAGETFVVFSDIDYEGEYEARRDGYETETDLDDPEQQRSAISWCAPSFEEFAYRFWVENHLWRALRANDVSGLEPWVRDYLRHYFPPSS</sequence>
<organism evidence="1 2">
    <name type="scientific">Actinocatenispora thailandica</name>
    <dbReference type="NCBI Taxonomy" id="227318"/>
    <lineage>
        <taxon>Bacteria</taxon>
        <taxon>Bacillati</taxon>
        <taxon>Actinomycetota</taxon>
        <taxon>Actinomycetes</taxon>
        <taxon>Micromonosporales</taxon>
        <taxon>Micromonosporaceae</taxon>
        <taxon>Actinocatenispora</taxon>
    </lineage>
</organism>
<dbReference type="Proteomes" id="UP000611640">
    <property type="component" value="Chromosome"/>
</dbReference>
<protein>
    <submittedName>
        <fullName evidence="1">Uncharacterized protein</fullName>
    </submittedName>
</protein>
<evidence type="ECO:0000313" key="2">
    <source>
        <dbReference type="Proteomes" id="UP000611640"/>
    </source>
</evidence>
<keyword evidence="2" id="KW-1185">Reference proteome</keyword>
<evidence type="ECO:0000313" key="1">
    <source>
        <dbReference type="EMBL" id="BCJ39228.1"/>
    </source>
</evidence>
<name>A0A7R7I0F4_9ACTN</name>
<reference evidence="1 2" key="1">
    <citation type="submission" date="2020-08" db="EMBL/GenBank/DDBJ databases">
        <title>Whole genome shotgun sequence of Actinocatenispora thailandica NBRC 105041.</title>
        <authorList>
            <person name="Komaki H."/>
            <person name="Tamura T."/>
        </authorList>
    </citation>
    <scope>NUCLEOTIDE SEQUENCE [LARGE SCALE GENOMIC DNA]</scope>
    <source>
        <strain evidence="1 2">NBRC 105041</strain>
    </source>
</reference>
<proteinExistence type="predicted"/>